<dbReference type="SUPFAM" id="SSF53474">
    <property type="entry name" value="alpha/beta-Hydrolases"/>
    <property type="match status" value="1"/>
</dbReference>
<dbReference type="EMBL" id="CP089984">
    <property type="protein sequence ID" value="WXB16543.1"/>
    <property type="molecule type" value="Genomic_DNA"/>
</dbReference>
<dbReference type="PANTHER" id="PTHR10655">
    <property type="entry name" value="LYSOPHOSPHOLIPASE-RELATED"/>
    <property type="match status" value="1"/>
</dbReference>
<dbReference type="InterPro" id="IPR050565">
    <property type="entry name" value="LYPA1-2/EST-like"/>
</dbReference>
<organism evidence="4 5">
    <name type="scientific">Pendulispora albinea</name>
    <dbReference type="NCBI Taxonomy" id="2741071"/>
    <lineage>
        <taxon>Bacteria</taxon>
        <taxon>Pseudomonadati</taxon>
        <taxon>Myxococcota</taxon>
        <taxon>Myxococcia</taxon>
        <taxon>Myxococcales</taxon>
        <taxon>Sorangiineae</taxon>
        <taxon>Pendulisporaceae</taxon>
        <taxon>Pendulispora</taxon>
    </lineage>
</organism>
<evidence type="ECO:0000313" key="4">
    <source>
        <dbReference type="EMBL" id="WXB16543.1"/>
    </source>
</evidence>
<comment type="similarity">
    <text evidence="1">Belongs to the AB hydrolase superfamily. AB hydrolase 2 family.</text>
</comment>
<name>A0ABZ2M391_9BACT</name>
<dbReference type="Gene3D" id="3.40.50.1820">
    <property type="entry name" value="alpha/beta hydrolase"/>
    <property type="match status" value="1"/>
</dbReference>
<dbReference type="Pfam" id="PF02230">
    <property type="entry name" value="Abhydrolase_2"/>
    <property type="match status" value="1"/>
</dbReference>
<dbReference type="PANTHER" id="PTHR10655:SF17">
    <property type="entry name" value="LYSOPHOSPHOLIPASE-LIKE PROTEIN 1"/>
    <property type="match status" value="1"/>
</dbReference>
<keyword evidence="2" id="KW-0378">Hydrolase</keyword>
<reference evidence="4 5" key="1">
    <citation type="submission" date="2021-12" db="EMBL/GenBank/DDBJ databases">
        <title>Discovery of the Pendulisporaceae a myxobacterial family with distinct sporulation behavior and unique specialized metabolism.</title>
        <authorList>
            <person name="Garcia R."/>
            <person name="Popoff A."/>
            <person name="Bader C.D."/>
            <person name="Loehr J."/>
            <person name="Walesch S."/>
            <person name="Walt C."/>
            <person name="Boldt J."/>
            <person name="Bunk B."/>
            <person name="Haeckl F.J.F.P.J."/>
            <person name="Gunesch A.P."/>
            <person name="Birkelbach J."/>
            <person name="Nuebel U."/>
            <person name="Pietschmann T."/>
            <person name="Bach T."/>
            <person name="Mueller R."/>
        </authorList>
    </citation>
    <scope>NUCLEOTIDE SEQUENCE [LARGE SCALE GENOMIC DNA]</scope>
    <source>
        <strain evidence="4 5">MSr11954</strain>
    </source>
</reference>
<protein>
    <submittedName>
        <fullName evidence="4">Phospholipase</fullName>
    </submittedName>
</protein>
<keyword evidence="5" id="KW-1185">Reference proteome</keyword>
<feature type="domain" description="Phospholipase/carboxylesterase/thioesterase" evidence="3">
    <location>
        <begin position="26"/>
        <end position="234"/>
    </location>
</feature>
<dbReference type="RefSeq" id="WP_394826168.1">
    <property type="nucleotide sequence ID" value="NZ_CP089984.1"/>
</dbReference>
<dbReference type="Proteomes" id="UP001370348">
    <property type="component" value="Chromosome"/>
</dbReference>
<accession>A0ABZ2M391</accession>
<proteinExistence type="inferred from homology"/>
<dbReference type="InterPro" id="IPR029058">
    <property type="entry name" value="AB_hydrolase_fold"/>
</dbReference>
<evidence type="ECO:0000256" key="1">
    <source>
        <dbReference type="ARBA" id="ARBA00006499"/>
    </source>
</evidence>
<evidence type="ECO:0000259" key="3">
    <source>
        <dbReference type="Pfam" id="PF02230"/>
    </source>
</evidence>
<gene>
    <name evidence="4" type="ORF">LZC94_04515</name>
</gene>
<evidence type="ECO:0000256" key="2">
    <source>
        <dbReference type="ARBA" id="ARBA00022801"/>
    </source>
</evidence>
<dbReference type="InterPro" id="IPR003140">
    <property type="entry name" value="PLipase/COase/thioEstase"/>
</dbReference>
<sequence length="241" mass="25374">MKDGMLAGLHVRWVGGDDGDGGGDGPLVVLLHGFGAPGDDLVPLAEEIAAPPGTRFLFPVAPMSLGPEYGGGRAWWPLDILRYQLEVMQGRGEALTFEVPEGVEDVRAKVVALLAVIGTEALPAPRDGKVFLGGFSQGSMVALDAALHTDVPLAGVILLSSVPIARHAWRANYASRRGLRVLQSHGDQDPLLPLFLAEALRDELKAAGIDVTWVPFRGGHTIAPNVIDAVGSFLGGARAER</sequence>
<evidence type="ECO:0000313" key="5">
    <source>
        <dbReference type="Proteomes" id="UP001370348"/>
    </source>
</evidence>